<name>A0A656A7L6_VIBCL</name>
<dbReference type="AlphaFoldDB" id="A0A656A7L6"/>
<dbReference type="EMBL" id="CWOW01000001">
    <property type="protein sequence ID" value="CRZ85759.1"/>
    <property type="molecule type" value="Genomic_DNA"/>
</dbReference>
<proteinExistence type="predicted"/>
<dbReference type="Proteomes" id="UP000041770">
    <property type="component" value="Unassembled WGS sequence"/>
</dbReference>
<evidence type="ECO:0000313" key="3">
    <source>
        <dbReference type="Proteomes" id="UP000041770"/>
    </source>
</evidence>
<accession>A0A656A7L6</accession>
<dbReference type="EMBL" id="CWQY01000020">
    <property type="protein sequence ID" value="CSC96939.1"/>
    <property type="molecule type" value="Genomic_DNA"/>
</dbReference>
<protein>
    <submittedName>
        <fullName evidence="2">Uncharacterized protein</fullName>
    </submittedName>
</protein>
<sequence>MRQPCLLTTDKGAVIRLGNNIHQRQLPALLNGWQNMRIAHRRREGDRFYLLTKLGKGAR</sequence>
<reference evidence="3 4" key="1">
    <citation type="submission" date="2015-07" db="EMBL/GenBank/DDBJ databases">
        <authorList>
            <consortium name="Pathogen Informatics"/>
        </authorList>
    </citation>
    <scope>NUCLEOTIDE SEQUENCE [LARGE SCALE GENOMIC DNA]</scope>
    <source>
        <strain evidence="2 3">A316</strain>
        <strain evidence="1 4">A51</strain>
    </source>
</reference>
<gene>
    <name evidence="1" type="ORF">ERS013165_00390</name>
    <name evidence="2" type="ORF">ERS013200_02754</name>
</gene>
<evidence type="ECO:0000313" key="4">
    <source>
        <dbReference type="Proteomes" id="UP000044806"/>
    </source>
</evidence>
<evidence type="ECO:0000313" key="2">
    <source>
        <dbReference type="EMBL" id="CSC96939.1"/>
    </source>
</evidence>
<organism evidence="2 3">
    <name type="scientific">Vibrio cholerae</name>
    <dbReference type="NCBI Taxonomy" id="666"/>
    <lineage>
        <taxon>Bacteria</taxon>
        <taxon>Pseudomonadati</taxon>
        <taxon>Pseudomonadota</taxon>
        <taxon>Gammaproteobacteria</taxon>
        <taxon>Vibrionales</taxon>
        <taxon>Vibrionaceae</taxon>
        <taxon>Vibrio</taxon>
    </lineage>
</organism>
<dbReference type="Proteomes" id="UP000044806">
    <property type="component" value="Unassembled WGS sequence"/>
</dbReference>
<evidence type="ECO:0000313" key="1">
    <source>
        <dbReference type="EMBL" id="CRZ85759.1"/>
    </source>
</evidence>